<reference evidence="2" key="2">
    <citation type="journal article" date="2007" name="Science">
        <title>Draft genome sequence of the sexually transmitted pathogen Trichomonas vaginalis.</title>
        <authorList>
            <person name="Carlton J.M."/>
            <person name="Hirt R.P."/>
            <person name="Silva J.C."/>
            <person name="Delcher A.L."/>
            <person name="Schatz M."/>
            <person name="Zhao Q."/>
            <person name="Wortman J.R."/>
            <person name="Bidwell S.L."/>
            <person name="Alsmark U.C.M."/>
            <person name="Besteiro S."/>
            <person name="Sicheritz-Ponten T."/>
            <person name="Noel C.J."/>
            <person name="Dacks J.B."/>
            <person name="Foster P.G."/>
            <person name="Simillion C."/>
            <person name="Van de Peer Y."/>
            <person name="Miranda-Saavedra D."/>
            <person name="Barton G.J."/>
            <person name="Westrop G.D."/>
            <person name="Mueller S."/>
            <person name="Dessi D."/>
            <person name="Fiori P.L."/>
            <person name="Ren Q."/>
            <person name="Paulsen I."/>
            <person name="Zhang H."/>
            <person name="Bastida-Corcuera F.D."/>
            <person name="Simoes-Barbosa A."/>
            <person name="Brown M.T."/>
            <person name="Hayes R.D."/>
            <person name="Mukherjee M."/>
            <person name="Okumura C.Y."/>
            <person name="Schneider R."/>
            <person name="Smith A.J."/>
            <person name="Vanacova S."/>
            <person name="Villalvazo M."/>
            <person name="Haas B.J."/>
            <person name="Pertea M."/>
            <person name="Feldblyum T.V."/>
            <person name="Utterback T.R."/>
            <person name="Shu C.L."/>
            <person name="Osoegawa K."/>
            <person name="de Jong P.J."/>
            <person name="Hrdy I."/>
            <person name="Horvathova L."/>
            <person name="Zubacova Z."/>
            <person name="Dolezal P."/>
            <person name="Malik S.B."/>
            <person name="Logsdon J.M. Jr."/>
            <person name="Henze K."/>
            <person name="Gupta A."/>
            <person name="Wang C.C."/>
            <person name="Dunne R.L."/>
            <person name="Upcroft J.A."/>
            <person name="Upcroft P."/>
            <person name="White O."/>
            <person name="Salzberg S.L."/>
            <person name="Tang P."/>
            <person name="Chiu C.-H."/>
            <person name="Lee Y.-S."/>
            <person name="Embley T.M."/>
            <person name="Coombs G.H."/>
            <person name="Mottram J.C."/>
            <person name="Tachezy J."/>
            <person name="Fraser-Liggett C.M."/>
            <person name="Johnson P.J."/>
        </authorList>
    </citation>
    <scope>NUCLEOTIDE SEQUENCE [LARGE SCALE GENOMIC DNA]</scope>
    <source>
        <strain evidence="2">G3</strain>
    </source>
</reference>
<dbReference type="Proteomes" id="UP000001542">
    <property type="component" value="Unassembled WGS sequence"/>
</dbReference>
<dbReference type="InParanoid" id="A2FE22"/>
<evidence type="ECO:0000256" key="1">
    <source>
        <dbReference type="SAM" id="Coils"/>
    </source>
</evidence>
<evidence type="ECO:0000313" key="3">
    <source>
        <dbReference type="Proteomes" id="UP000001542"/>
    </source>
</evidence>
<dbReference type="VEuPathDB" id="TrichDB:TVAGG3_0553470"/>
<accession>A2FE22</accession>
<dbReference type="VEuPathDB" id="TrichDB:TVAG_470150"/>
<dbReference type="RefSeq" id="XP_001309780.1">
    <property type="nucleotide sequence ID" value="XM_001309779.1"/>
</dbReference>
<dbReference type="AlphaFoldDB" id="A2FE22"/>
<organism evidence="2 3">
    <name type="scientific">Trichomonas vaginalis (strain ATCC PRA-98 / G3)</name>
    <dbReference type="NCBI Taxonomy" id="412133"/>
    <lineage>
        <taxon>Eukaryota</taxon>
        <taxon>Metamonada</taxon>
        <taxon>Parabasalia</taxon>
        <taxon>Trichomonadida</taxon>
        <taxon>Trichomonadidae</taxon>
        <taxon>Trichomonas</taxon>
    </lineage>
</organism>
<dbReference type="SMR" id="A2FE22"/>
<feature type="coiled-coil region" evidence="1">
    <location>
        <begin position="396"/>
        <end position="451"/>
    </location>
</feature>
<sequence length="958" mass="111478">MTEDTVLLDKIQKENSMEEIKQVFAENLRLSNEIRASQAEKDDLSRRLQISLQKIQELNKQINDQKNIHSQIQEDCIKSYEKQKENDEIQFQKKINCLKTALSEKEKTIQSFDAALNTYQYQIDQICNAASSYFGKTINDAESVIKLLLLPKDIDEQPPITQPPPEPIIIKKESKKAKLYEEKLNESEQLRKDNEAAFIRKIDSIVDTYEKKLKERESNIQDLNLQIRSLKEKLEQSNDLKGEMLKNQSKEKVQYQLSVNELEAQKLEEISKLTKKVNNLEENLQKEQDKSELLKKQLVITMKKYKSTAKQYDDLNSDFEKLKSTERQLNNENKQLILKVKQLESNISDANADLLSYQKKNEELSGQNRAYLNDLNQRAVDLEKMKVTLSHYLETNNQVKSEIATANSDKQKHMEQLNDSIKLIEQKEKQIQELNNQLTELRKENNSVKLKLTTLSQPIKEDELIPLACWSCSLFPKELQNILSDLARNRTIQAPTKLRHYLTMIAEWYNNQIDRVESEISKIKIESEKSNIMKKEFAQSMKTLLPTYDIDFTKIIDCCEERQKFVNFIQKTQINLNLAKASSDEKEAQLSGLLVAMQASSPEEAHSFIGSMSEEVNNLNDDVEKTLRKMEKQKAKFESIEKDLKQQIDDSNKQIDNLKALLKNSEDSFEQIKRKSKSEKFEFSQKIQDYEHKIHELELINEAKVAELQNANAQSLELMGIEKKKNVSFTEEIEKQKEENEQLKETIQMLTKQKNKAIKDMKEEVDQKQDQYKMEQHKLQSEITLLKEQISKVVDEYKLQIEDYKSSIAALSESKVAVENKNNEILSNNSNLQSERQKLLLQIQSLKNEIEREKRLSETQIKAKESQLLAEQNRINESMRVKSETEKQNIFSKVANEFCTLFDVSTTRLNESNFDMFLSNIRNKLNELLTVETKLRLLLALGPQQSIVDAVSQLLLSS</sequence>
<dbReference type="KEGG" id="tva:4754626"/>
<keyword evidence="3" id="KW-1185">Reference proteome</keyword>
<evidence type="ECO:0000313" key="2">
    <source>
        <dbReference type="EMBL" id="EAX96850.1"/>
    </source>
</evidence>
<reference evidence="2" key="1">
    <citation type="submission" date="2006-10" db="EMBL/GenBank/DDBJ databases">
        <authorList>
            <person name="Amadeo P."/>
            <person name="Zhao Q."/>
            <person name="Wortman J."/>
            <person name="Fraser-Liggett C."/>
            <person name="Carlton J."/>
        </authorList>
    </citation>
    <scope>NUCLEOTIDE SEQUENCE</scope>
    <source>
        <strain evidence="2">G3</strain>
    </source>
</reference>
<dbReference type="EMBL" id="DS113741">
    <property type="protein sequence ID" value="EAX96850.1"/>
    <property type="molecule type" value="Genomic_DNA"/>
</dbReference>
<name>A2FE22_TRIV3</name>
<proteinExistence type="predicted"/>
<dbReference type="OMA" id="DHTRETH"/>
<keyword evidence="1" id="KW-0175">Coiled coil</keyword>
<feature type="coiled-coil region" evidence="1">
    <location>
        <begin position="609"/>
        <end position="867"/>
    </location>
</feature>
<gene>
    <name evidence="2" type="ORF">TVAG_470150</name>
</gene>
<feature type="coiled-coil region" evidence="1">
    <location>
        <begin position="170"/>
        <end position="367"/>
    </location>
</feature>
<protein>
    <submittedName>
        <fullName evidence="2">Uncharacterized protein</fullName>
    </submittedName>
</protein>
<dbReference type="STRING" id="5722.A2FE22"/>
<feature type="coiled-coil region" evidence="1">
    <location>
        <begin position="27"/>
        <end position="75"/>
    </location>
</feature>